<comment type="caution">
    <text evidence="2">The sequence shown here is derived from an EMBL/GenBank/DDBJ whole genome shotgun (WGS) entry which is preliminary data.</text>
</comment>
<feature type="region of interest" description="Disordered" evidence="1">
    <location>
        <begin position="1"/>
        <end position="47"/>
    </location>
</feature>
<feature type="compositionally biased region" description="Basic and acidic residues" evidence="1">
    <location>
        <begin position="1"/>
        <end position="12"/>
    </location>
</feature>
<dbReference type="Proteomes" id="UP000823858">
    <property type="component" value="Unassembled WGS sequence"/>
</dbReference>
<evidence type="ECO:0000256" key="1">
    <source>
        <dbReference type="SAM" id="MobiDB-lite"/>
    </source>
</evidence>
<gene>
    <name evidence="2" type="ORF">H9751_09835</name>
</gene>
<accession>A0A9D2QFX6</accession>
<protein>
    <submittedName>
        <fullName evidence="2">Uncharacterized protein</fullName>
    </submittedName>
</protein>
<proteinExistence type="predicted"/>
<sequence>MPNNSGERRSFGEKPWNNGKPKGKGRRWFGKFTGPDGKRHTPGGQSFETAGAVEAWYRAERNLIDRMTEDGTLAEWLPPKERNRAARERGLLRG</sequence>
<reference evidence="2" key="2">
    <citation type="submission" date="2021-04" db="EMBL/GenBank/DDBJ databases">
        <authorList>
            <person name="Gilroy R."/>
        </authorList>
    </citation>
    <scope>NUCLEOTIDE SEQUENCE</scope>
    <source>
        <strain evidence="2">ChiHjej13B12-4958</strain>
    </source>
</reference>
<reference evidence="2" key="1">
    <citation type="journal article" date="2021" name="PeerJ">
        <title>Extensive microbial diversity within the chicken gut microbiome revealed by metagenomics and culture.</title>
        <authorList>
            <person name="Gilroy R."/>
            <person name="Ravi A."/>
            <person name="Getino M."/>
            <person name="Pursley I."/>
            <person name="Horton D.L."/>
            <person name="Alikhan N.F."/>
            <person name="Baker D."/>
            <person name="Gharbi K."/>
            <person name="Hall N."/>
            <person name="Watson M."/>
            <person name="Adriaenssens E.M."/>
            <person name="Foster-Nyarko E."/>
            <person name="Jarju S."/>
            <person name="Secka A."/>
            <person name="Antonio M."/>
            <person name="Oren A."/>
            <person name="Chaudhuri R.R."/>
            <person name="La Ragione R."/>
            <person name="Hildebrand F."/>
            <person name="Pallen M.J."/>
        </authorList>
    </citation>
    <scope>NUCLEOTIDE SEQUENCE</scope>
    <source>
        <strain evidence="2">ChiHjej13B12-4958</strain>
    </source>
</reference>
<dbReference type="EMBL" id="DWVP01000023">
    <property type="protein sequence ID" value="HJC85825.1"/>
    <property type="molecule type" value="Genomic_DNA"/>
</dbReference>
<evidence type="ECO:0000313" key="2">
    <source>
        <dbReference type="EMBL" id="HJC85825.1"/>
    </source>
</evidence>
<evidence type="ECO:0000313" key="3">
    <source>
        <dbReference type="Proteomes" id="UP000823858"/>
    </source>
</evidence>
<dbReference type="AlphaFoldDB" id="A0A9D2QFX6"/>
<organism evidence="2 3">
    <name type="scientific">Candidatus Corynebacterium faecigallinarum</name>
    <dbReference type="NCBI Taxonomy" id="2838528"/>
    <lineage>
        <taxon>Bacteria</taxon>
        <taxon>Bacillati</taxon>
        <taxon>Actinomycetota</taxon>
        <taxon>Actinomycetes</taxon>
        <taxon>Mycobacteriales</taxon>
        <taxon>Corynebacteriaceae</taxon>
        <taxon>Corynebacterium</taxon>
    </lineage>
</organism>
<name>A0A9D2QFX6_9CORY</name>